<name>A0A8S3G2X7_9BILA</name>
<reference evidence="1" key="1">
    <citation type="submission" date="2021-02" db="EMBL/GenBank/DDBJ databases">
        <authorList>
            <person name="Nowell W R."/>
        </authorList>
    </citation>
    <scope>NUCLEOTIDE SEQUENCE</scope>
</reference>
<evidence type="ECO:0000313" key="1">
    <source>
        <dbReference type="EMBL" id="CAF5148736.1"/>
    </source>
</evidence>
<dbReference type="PANTHER" id="PTHR46072">
    <property type="entry name" value="AMIDASE-RELATED-RELATED"/>
    <property type="match status" value="1"/>
</dbReference>
<dbReference type="EMBL" id="CAJOBH010256450">
    <property type="protein sequence ID" value="CAF5148736.1"/>
    <property type="molecule type" value="Genomic_DNA"/>
</dbReference>
<dbReference type="Proteomes" id="UP000681967">
    <property type="component" value="Unassembled WGS sequence"/>
</dbReference>
<gene>
    <name evidence="1" type="ORF">BYL167_LOCUS71815</name>
    <name evidence="2" type="ORF">GIL414_LOCUS82567</name>
</gene>
<protein>
    <submittedName>
        <fullName evidence="1">Uncharacterized protein</fullName>
    </submittedName>
</protein>
<comment type="caution">
    <text evidence="1">The sequence shown here is derived from an EMBL/GenBank/DDBJ whole genome shotgun (WGS) entry which is preliminary data.</text>
</comment>
<proteinExistence type="predicted"/>
<organism evidence="1 3">
    <name type="scientific">Rotaria magnacalcarata</name>
    <dbReference type="NCBI Taxonomy" id="392030"/>
    <lineage>
        <taxon>Eukaryota</taxon>
        <taxon>Metazoa</taxon>
        <taxon>Spiralia</taxon>
        <taxon>Gnathifera</taxon>
        <taxon>Rotifera</taxon>
        <taxon>Eurotatoria</taxon>
        <taxon>Bdelloidea</taxon>
        <taxon>Philodinida</taxon>
        <taxon>Philodinidae</taxon>
        <taxon>Rotaria</taxon>
    </lineage>
</organism>
<dbReference type="EMBL" id="CAJOBJ010360549">
    <property type="protein sequence ID" value="CAF5217713.1"/>
    <property type="molecule type" value="Genomic_DNA"/>
</dbReference>
<evidence type="ECO:0000313" key="2">
    <source>
        <dbReference type="EMBL" id="CAF5217713.1"/>
    </source>
</evidence>
<dbReference type="Gene3D" id="3.90.1300.10">
    <property type="entry name" value="Amidase signature (AS) domain"/>
    <property type="match status" value="1"/>
</dbReference>
<dbReference type="SUPFAM" id="SSF75304">
    <property type="entry name" value="Amidase signature (AS) enzymes"/>
    <property type="match status" value="1"/>
</dbReference>
<dbReference type="AlphaFoldDB" id="A0A8S3G2X7"/>
<evidence type="ECO:0000313" key="3">
    <source>
        <dbReference type="Proteomes" id="UP000681967"/>
    </source>
</evidence>
<accession>A0A8S3G2X7</accession>
<dbReference type="PANTHER" id="PTHR46072:SF7">
    <property type="entry name" value="AMIDASE"/>
    <property type="match status" value="1"/>
</dbReference>
<dbReference type="Proteomes" id="UP000681720">
    <property type="component" value="Unassembled WGS sequence"/>
</dbReference>
<sequence>MTIPVTFADKEIDVKDMQYKSINDLDAKVYEGYDADIYDGAPVGIQLVGRRLQEEYLVGLAEQIGQALLN</sequence>
<dbReference type="InterPro" id="IPR036928">
    <property type="entry name" value="AS_sf"/>
</dbReference>